<sequence>MAGDSATTAERRPIILAHRGASADAPENTLAAFRLALDQGADGVELDVWRCATGEVVVHHDADTRRTAGAALRLRRAPLRELRALDVGAWRGGAFRGERIPLLAEVLEALPGAIVNVELKAERLPDLALAAAVARVLHRAGAAGRCVVSSFDALLLAAFRAAAPAVPRGLLVAEGRTWRLRAGAGARLARPDALHPQASLVTAARAAAWRARGLAVRAWTVDEEAEVARLARLGVTALITNRPAAALAAARRAAGATSR</sequence>
<protein>
    <submittedName>
        <fullName evidence="2">Glycerophosphoryl diester phosphodiesterase</fullName>
    </submittedName>
</protein>
<evidence type="ECO:0000259" key="1">
    <source>
        <dbReference type="PROSITE" id="PS51704"/>
    </source>
</evidence>
<feature type="domain" description="GP-PDE" evidence="1">
    <location>
        <begin position="13"/>
        <end position="250"/>
    </location>
</feature>
<dbReference type="RefSeq" id="WP_176063264.1">
    <property type="nucleotide sequence ID" value="NZ_BJTG01000002.1"/>
</dbReference>
<evidence type="ECO:0000313" key="3">
    <source>
        <dbReference type="Proteomes" id="UP000503640"/>
    </source>
</evidence>
<dbReference type="InterPro" id="IPR017946">
    <property type="entry name" value="PLC-like_Pdiesterase_TIM-brl"/>
</dbReference>
<reference evidence="3" key="1">
    <citation type="journal article" date="2020" name="Appl. Environ. Microbiol.">
        <title>Diazotrophic Anaeromyxobacter Isolates from Soils.</title>
        <authorList>
            <person name="Masuda Y."/>
            <person name="Yamanaka H."/>
            <person name="Xu Z.X."/>
            <person name="Shiratori Y."/>
            <person name="Aono T."/>
            <person name="Amachi S."/>
            <person name="Senoo K."/>
            <person name="Itoh H."/>
        </authorList>
    </citation>
    <scope>NUCLEOTIDE SEQUENCE [LARGE SCALE GENOMIC DNA]</scope>
    <source>
        <strain evidence="3">R267</strain>
    </source>
</reference>
<dbReference type="PANTHER" id="PTHR46211">
    <property type="entry name" value="GLYCEROPHOSPHORYL DIESTER PHOSPHODIESTERASE"/>
    <property type="match status" value="1"/>
</dbReference>
<dbReference type="SUPFAM" id="SSF51695">
    <property type="entry name" value="PLC-like phosphodiesterases"/>
    <property type="match status" value="1"/>
</dbReference>
<dbReference type="PROSITE" id="PS51704">
    <property type="entry name" value="GP_PDE"/>
    <property type="match status" value="1"/>
</dbReference>
<proteinExistence type="predicted"/>
<accession>A0A7I9VI55</accession>
<keyword evidence="3" id="KW-1185">Reference proteome</keyword>
<organism evidence="2 3">
    <name type="scientific">Anaeromyxobacter diazotrophicus</name>
    <dbReference type="NCBI Taxonomy" id="2590199"/>
    <lineage>
        <taxon>Bacteria</taxon>
        <taxon>Pseudomonadati</taxon>
        <taxon>Myxococcota</taxon>
        <taxon>Myxococcia</taxon>
        <taxon>Myxococcales</taxon>
        <taxon>Cystobacterineae</taxon>
        <taxon>Anaeromyxobacteraceae</taxon>
        <taxon>Anaeromyxobacter</taxon>
    </lineage>
</organism>
<dbReference type="GO" id="GO:0006629">
    <property type="term" value="P:lipid metabolic process"/>
    <property type="evidence" value="ECO:0007669"/>
    <property type="project" value="InterPro"/>
</dbReference>
<dbReference type="InterPro" id="IPR030395">
    <property type="entry name" value="GP_PDE_dom"/>
</dbReference>
<dbReference type="Gene3D" id="3.20.20.190">
    <property type="entry name" value="Phosphatidylinositol (PI) phosphodiesterase"/>
    <property type="match status" value="1"/>
</dbReference>
<comment type="caution">
    <text evidence="2">The sequence shown here is derived from an EMBL/GenBank/DDBJ whole genome shotgun (WGS) entry which is preliminary data.</text>
</comment>
<gene>
    <name evidence="2" type="ORF">AMYX_08370</name>
</gene>
<name>A0A7I9VI55_9BACT</name>
<dbReference type="PROSITE" id="PS50007">
    <property type="entry name" value="PIPLC_X_DOMAIN"/>
    <property type="match status" value="1"/>
</dbReference>
<dbReference type="EMBL" id="BJTG01000002">
    <property type="protein sequence ID" value="GEJ56096.1"/>
    <property type="molecule type" value="Genomic_DNA"/>
</dbReference>
<dbReference type="Pfam" id="PF03009">
    <property type="entry name" value="GDPD"/>
    <property type="match status" value="1"/>
</dbReference>
<dbReference type="PANTHER" id="PTHR46211:SF1">
    <property type="entry name" value="GLYCEROPHOSPHODIESTER PHOSPHODIESTERASE, CYTOPLASMIC"/>
    <property type="match status" value="1"/>
</dbReference>
<evidence type="ECO:0000313" key="2">
    <source>
        <dbReference type="EMBL" id="GEJ56096.1"/>
    </source>
</evidence>
<dbReference type="GO" id="GO:0008081">
    <property type="term" value="F:phosphoric diester hydrolase activity"/>
    <property type="evidence" value="ECO:0007669"/>
    <property type="project" value="InterPro"/>
</dbReference>
<dbReference type="Proteomes" id="UP000503640">
    <property type="component" value="Unassembled WGS sequence"/>
</dbReference>
<dbReference type="AlphaFoldDB" id="A0A7I9VI55"/>